<evidence type="ECO:0000313" key="6">
    <source>
        <dbReference type="Proteomes" id="UP000782312"/>
    </source>
</evidence>
<dbReference type="PANTHER" id="PTHR12304">
    <property type="entry name" value="INOSINE-URIDINE PREFERRING NUCLEOSIDE HYDROLASE"/>
    <property type="match status" value="1"/>
</dbReference>
<dbReference type="SUPFAM" id="SSF53590">
    <property type="entry name" value="Nucleoside hydrolase"/>
    <property type="match status" value="1"/>
</dbReference>
<dbReference type="Proteomes" id="UP000782312">
    <property type="component" value="Unassembled WGS sequence"/>
</dbReference>
<dbReference type="GO" id="GO:0008477">
    <property type="term" value="F:purine nucleosidase activity"/>
    <property type="evidence" value="ECO:0007669"/>
    <property type="project" value="TreeGrafter"/>
</dbReference>
<dbReference type="InterPro" id="IPR036452">
    <property type="entry name" value="Ribo_hydro-like"/>
</dbReference>
<dbReference type="InterPro" id="IPR023186">
    <property type="entry name" value="IUNH"/>
</dbReference>
<protein>
    <submittedName>
        <fullName evidence="5">Nucleoside hydrolase</fullName>
    </submittedName>
</protein>
<dbReference type="InterPro" id="IPR001910">
    <property type="entry name" value="Inosine/uridine_hydrolase_dom"/>
</dbReference>
<organism evidence="5 6">
    <name type="scientific">Tectimicrobiota bacterium</name>
    <dbReference type="NCBI Taxonomy" id="2528274"/>
    <lineage>
        <taxon>Bacteria</taxon>
        <taxon>Pseudomonadati</taxon>
        <taxon>Nitrospinota/Tectimicrobiota group</taxon>
        <taxon>Candidatus Tectimicrobiota</taxon>
    </lineage>
</organism>
<sequence length="323" mass="34185">MKKIPVVIDCDPGVDDALALALALASPELEVLAITAVRGNVPAGAAFRNARRLVGWLGGHLPAARALPPVHPGGSRPLGKGRVDWKASAAIHGPEGLGRLFSGARRPPRPAGRPGEGAEEALLAHARAWGRRLTVVALGPLTNLARVHRRDPSALPGVGRIVLMGGAARMPGNVTPAAEFNVHCDPEAAEAVFASGARVTMVGLDVTRRAFLPSRMLAGGGSFRRALRDLTGIYAGFSLRRRGRDGVTLHDPLALAAAIRPGLLGCERLPVRVECGRGPARGMTVVDLRPEAPRGNVEVALDVDERGFLRFFLERLRSYHGWA</sequence>
<dbReference type="PANTHER" id="PTHR12304:SF4">
    <property type="entry name" value="URIDINE NUCLEOSIDASE"/>
    <property type="match status" value="1"/>
</dbReference>
<dbReference type="GO" id="GO:0005829">
    <property type="term" value="C:cytosol"/>
    <property type="evidence" value="ECO:0007669"/>
    <property type="project" value="TreeGrafter"/>
</dbReference>
<comment type="caution">
    <text evidence="5">The sequence shown here is derived from an EMBL/GenBank/DDBJ whole genome shotgun (WGS) entry which is preliminary data.</text>
</comment>
<proteinExistence type="predicted"/>
<keyword evidence="1 5" id="KW-0378">Hydrolase</keyword>
<accession>A0A932HVY7</accession>
<dbReference type="Gene3D" id="3.90.245.10">
    <property type="entry name" value="Ribonucleoside hydrolase-like"/>
    <property type="match status" value="1"/>
</dbReference>
<reference evidence="5" key="1">
    <citation type="submission" date="2020-07" db="EMBL/GenBank/DDBJ databases">
        <title>Huge and variable diversity of episymbiotic CPR bacteria and DPANN archaea in groundwater ecosystems.</title>
        <authorList>
            <person name="He C.Y."/>
            <person name="Keren R."/>
            <person name="Whittaker M."/>
            <person name="Farag I.F."/>
            <person name="Doudna J."/>
            <person name="Cate J.H.D."/>
            <person name="Banfield J.F."/>
        </authorList>
    </citation>
    <scope>NUCLEOTIDE SEQUENCE</scope>
    <source>
        <strain evidence="5">NC_groundwater_763_Ag_S-0.2um_68_21</strain>
    </source>
</reference>
<evidence type="ECO:0000256" key="3">
    <source>
        <dbReference type="SAM" id="MobiDB-lite"/>
    </source>
</evidence>
<dbReference type="Pfam" id="PF01156">
    <property type="entry name" value="IU_nuc_hydro"/>
    <property type="match status" value="1"/>
</dbReference>
<dbReference type="AlphaFoldDB" id="A0A932HVY7"/>
<evidence type="ECO:0000259" key="4">
    <source>
        <dbReference type="Pfam" id="PF01156"/>
    </source>
</evidence>
<gene>
    <name evidence="5" type="ORF">HYZ11_03695</name>
</gene>
<dbReference type="EMBL" id="JACPUR010000008">
    <property type="protein sequence ID" value="MBI3126690.1"/>
    <property type="molecule type" value="Genomic_DNA"/>
</dbReference>
<dbReference type="GO" id="GO:0006152">
    <property type="term" value="P:purine nucleoside catabolic process"/>
    <property type="evidence" value="ECO:0007669"/>
    <property type="project" value="TreeGrafter"/>
</dbReference>
<evidence type="ECO:0000256" key="2">
    <source>
        <dbReference type="ARBA" id="ARBA00023295"/>
    </source>
</evidence>
<name>A0A932HVY7_UNCTE</name>
<feature type="region of interest" description="Disordered" evidence="3">
    <location>
        <begin position="96"/>
        <end position="117"/>
    </location>
</feature>
<evidence type="ECO:0000313" key="5">
    <source>
        <dbReference type="EMBL" id="MBI3126690.1"/>
    </source>
</evidence>
<keyword evidence="2" id="KW-0326">Glycosidase</keyword>
<feature type="domain" description="Inosine/uridine-preferring nucleoside hydrolase" evidence="4">
    <location>
        <begin position="6"/>
        <end position="309"/>
    </location>
</feature>
<evidence type="ECO:0000256" key="1">
    <source>
        <dbReference type="ARBA" id="ARBA00022801"/>
    </source>
</evidence>